<dbReference type="Gene3D" id="3.40.50.2000">
    <property type="entry name" value="Glycogen Phosphorylase B"/>
    <property type="match status" value="2"/>
</dbReference>
<keyword evidence="4" id="KW-1185">Reference proteome</keyword>
<evidence type="ECO:0000313" key="3">
    <source>
        <dbReference type="EMBL" id="GFO86219.1"/>
    </source>
</evidence>
<evidence type="ECO:0000259" key="2">
    <source>
        <dbReference type="Pfam" id="PF13477"/>
    </source>
</evidence>
<feature type="domain" description="Glycosyltransferase subfamily 4-like N-terminal" evidence="2">
    <location>
        <begin position="5"/>
        <end position="154"/>
    </location>
</feature>
<evidence type="ECO:0000259" key="1">
    <source>
        <dbReference type="Pfam" id="PF00534"/>
    </source>
</evidence>
<dbReference type="EMBL" id="BLYI01000062">
    <property type="protein sequence ID" value="GFO86219.1"/>
    <property type="molecule type" value="Genomic_DNA"/>
</dbReference>
<dbReference type="Pfam" id="PF13477">
    <property type="entry name" value="Glyco_trans_4_2"/>
    <property type="match status" value="1"/>
</dbReference>
<reference evidence="3" key="1">
    <citation type="submission" date="2020-06" db="EMBL/GenBank/DDBJ databases">
        <title>Characterization of fructooligosaccharide metabolism and fructooligosaccharide-degrading enzymes in human commensal butyrate producers.</title>
        <authorList>
            <person name="Tanno H."/>
            <person name="Fujii T."/>
            <person name="Hirano K."/>
            <person name="Maeno S."/>
            <person name="Tonozuka T."/>
            <person name="Sakamoto M."/>
            <person name="Ohkuma M."/>
            <person name="Tochio T."/>
            <person name="Endo A."/>
        </authorList>
    </citation>
    <scope>NUCLEOTIDE SEQUENCE</scope>
    <source>
        <strain evidence="3">JCM 17466</strain>
    </source>
</reference>
<dbReference type="GO" id="GO:0016757">
    <property type="term" value="F:glycosyltransferase activity"/>
    <property type="evidence" value="ECO:0007669"/>
    <property type="project" value="InterPro"/>
</dbReference>
<dbReference type="PANTHER" id="PTHR12526">
    <property type="entry name" value="GLYCOSYLTRANSFERASE"/>
    <property type="match status" value="1"/>
</dbReference>
<name>A0A916QCX2_9FIRM</name>
<sequence>MTRKKVLFVATVVKMHINVFHIPMLKWFHDQGWETHVCAKDDFDADETCEIPYCDYFHETDFARFPLKIQNIEAYRSMKKLIEKEKFDIVYCHTPVGAAVARLAAVSERRNGTKVIYMAHGFHFYKGAPLANWLLYYPAEKFLSRFTDLLITINKEDYGRAKSFHMKRLEYIPGVGIDLNRFSVLPGIREEKRKELNISDDEFALVSVGELSRRKNHRVVIEALHQLENRKIKYFICGCGALENELKDLIKEYGLNDQIFLLGFRKDIPEIYNACDVFVFPSLQEGLPVAMMEAMACGLPVIASNIRGNSDLIDRKKGGYLIKPTNVDGFAKGIEKMEKNRDRLDGIRRYNLNKIQQYRTEEIVDKMAELYQQIM</sequence>
<gene>
    <name evidence="3" type="primary">epsD</name>
    <name evidence="3" type="ORF">ANBU17_25660</name>
</gene>
<evidence type="ECO:0000313" key="4">
    <source>
        <dbReference type="Proteomes" id="UP000613208"/>
    </source>
</evidence>
<comment type="caution">
    <text evidence="3">The sequence shown here is derived from an EMBL/GenBank/DDBJ whole genome shotgun (WGS) entry which is preliminary data.</text>
</comment>
<dbReference type="CDD" id="cd03808">
    <property type="entry name" value="GT4_CapM-like"/>
    <property type="match status" value="1"/>
</dbReference>
<dbReference type="InterPro" id="IPR001296">
    <property type="entry name" value="Glyco_trans_1"/>
</dbReference>
<dbReference type="AlphaFoldDB" id="A0A916QCX2"/>
<proteinExistence type="predicted"/>
<dbReference type="PANTHER" id="PTHR12526:SF630">
    <property type="entry name" value="GLYCOSYLTRANSFERASE"/>
    <property type="match status" value="1"/>
</dbReference>
<accession>A0A916QCX2</accession>
<protein>
    <submittedName>
        <fullName evidence="3">Glycosyltransferase EpsD</fullName>
    </submittedName>
</protein>
<dbReference type="SUPFAM" id="SSF53756">
    <property type="entry name" value="UDP-Glycosyltransferase/glycogen phosphorylase"/>
    <property type="match status" value="1"/>
</dbReference>
<dbReference type="RefSeq" id="WP_201311884.1">
    <property type="nucleotide sequence ID" value="NZ_BLYI01000062.1"/>
</dbReference>
<dbReference type="InterPro" id="IPR028098">
    <property type="entry name" value="Glyco_trans_4-like_N"/>
</dbReference>
<organism evidence="3 4">
    <name type="scientific">Anaerostipes butyraticus</name>
    <dbReference type="NCBI Taxonomy" id="645466"/>
    <lineage>
        <taxon>Bacteria</taxon>
        <taxon>Bacillati</taxon>
        <taxon>Bacillota</taxon>
        <taxon>Clostridia</taxon>
        <taxon>Lachnospirales</taxon>
        <taxon>Lachnospiraceae</taxon>
        <taxon>Anaerostipes</taxon>
    </lineage>
</organism>
<feature type="domain" description="Glycosyl transferase family 1" evidence="1">
    <location>
        <begin position="189"/>
        <end position="349"/>
    </location>
</feature>
<dbReference type="Proteomes" id="UP000613208">
    <property type="component" value="Unassembled WGS sequence"/>
</dbReference>
<dbReference type="Pfam" id="PF00534">
    <property type="entry name" value="Glycos_transf_1"/>
    <property type="match status" value="1"/>
</dbReference>